<evidence type="ECO:0000259" key="10">
    <source>
        <dbReference type="PROSITE" id="PS51285"/>
    </source>
</evidence>
<dbReference type="GO" id="GO:0009966">
    <property type="term" value="P:regulation of signal transduction"/>
    <property type="evidence" value="ECO:0007669"/>
    <property type="project" value="TreeGrafter"/>
</dbReference>
<sequence length="443" mass="51146">MGAICCKSESIDFTQEIELSHFQLLRSVGKGAFGKVRVVQHKANKKLFALKYINKEKCIKMHAVQNIIQERNLLEEINNPFICNLRYAFQDDENMFMVIDLMLGGDLRFHLNRMQTMTEEMVKFYVMEVSSGLAYLHGKHIVHRDLKPDNVLLSETGHAHLTDFNIAVHFQDDQPLRAVAGSMAYMAPEVLSKKGYFSAVDWWSLGVMMYELLYGKRPFRAKTNQELTHAIIHEQVQYPAHSSISPECINVMKAFIERNVSKRLGALEAGGFEKIKQHPYFSDVDWVKLENKELTPPFIPDSKRANFDATHELEELLLEDNPLKAKPRKKDHKPDDQPLSKEQKMMEEQFEVFNYEKERKNRMNIATNDLGNPLSEEQLREEHDMTTPSVNGGTSVEIKTATSTTHTHEQTTTTEHTNRESTNHENEHDQNNGKEEKEKKVNE</sequence>
<dbReference type="AlphaFoldDB" id="A0A1Y2C4H9"/>
<feature type="domain" description="Protein kinase" evidence="9">
    <location>
        <begin position="22"/>
        <end position="281"/>
    </location>
</feature>
<keyword evidence="3 6" id="KW-0547">Nucleotide-binding</keyword>
<feature type="region of interest" description="Disordered" evidence="8">
    <location>
        <begin position="318"/>
        <end position="344"/>
    </location>
</feature>
<accession>A0A1Y2C4H9</accession>
<feature type="region of interest" description="Disordered" evidence="8">
    <location>
        <begin position="363"/>
        <end position="443"/>
    </location>
</feature>
<dbReference type="SMART" id="SM00220">
    <property type="entry name" value="S_TKc"/>
    <property type="match status" value="1"/>
</dbReference>
<keyword evidence="5 6" id="KW-0067">ATP-binding</keyword>
<keyword evidence="4 11" id="KW-0418">Kinase</keyword>
<dbReference type="Gene3D" id="3.30.200.20">
    <property type="entry name" value="Phosphorylase Kinase, domain 1"/>
    <property type="match status" value="1"/>
</dbReference>
<dbReference type="GO" id="GO:0007186">
    <property type="term" value="P:G protein-coupled receptor signaling pathway"/>
    <property type="evidence" value="ECO:0007669"/>
    <property type="project" value="TreeGrafter"/>
</dbReference>
<evidence type="ECO:0000256" key="8">
    <source>
        <dbReference type="SAM" id="MobiDB-lite"/>
    </source>
</evidence>
<reference evidence="11 12" key="1">
    <citation type="submission" date="2016-08" db="EMBL/GenBank/DDBJ databases">
        <title>A Parts List for Fungal Cellulosomes Revealed by Comparative Genomics.</title>
        <authorList>
            <consortium name="DOE Joint Genome Institute"/>
            <person name="Haitjema C.H."/>
            <person name="Gilmore S.P."/>
            <person name="Henske J.K."/>
            <person name="Solomon K.V."/>
            <person name="De Groot R."/>
            <person name="Kuo A."/>
            <person name="Mondo S.J."/>
            <person name="Salamov A.A."/>
            <person name="Labutti K."/>
            <person name="Zhao Z."/>
            <person name="Chiniquy J."/>
            <person name="Barry K."/>
            <person name="Brewer H.M."/>
            <person name="Purvine S.O."/>
            <person name="Wright A.T."/>
            <person name="Boxma B."/>
            <person name="Van Alen T."/>
            <person name="Hackstein J.H."/>
            <person name="Baker S.E."/>
            <person name="Grigoriev I.V."/>
            <person name="O'Malley M.A."/>
        </authorList>
    </citation>
    <scope>NUCLEOTIDE SEQUENCE [LARGE SCALE GENOMIC DNA]</scope>
    <source>
        <strain evidence="11 12">G1</strain>
    </source>
</reference>
<feature type="domain" description="AGC-kinase C-terminal" evidence="10">
    <location>
        <begin position="282"/>
        <end position="365"/>
    </location>
</feature>
<dbReference type="PANTHER" id="PTHR24355">
    <property type="entry name" value="G PROTEIN-COUPLED RECEPTOR KINASE/RIBOSOMAL PROTEIN S6 KINASE"/>
    <property type="match status" value="1"/>
</dbReference>
<evidence type="ECO:0000256" key="7">
    <source>
        <dbReference type="RuleBase" id="RU000304"/>
    </source>
</evidence>
<name>A0A1Y2C4H9_9FUNG</name>
<dbReference type="PANTHER" id="PTHR24355:SF30">
    <property type="entry name" value="SERINE_THREONINE-PROTEIN KINASE 32B ISOFORM X1"/>
    <property type="match status" value="1"/>
</dbReference>
<dbReference type="PROSITE" id="PS51285">
    <property type="entry name" value="AGC_KINASE_CTER"/>
    <property type="match status" value="1"/>
</dbReference>
<evidence type="ECO:0000256" key="5">
    <source>
        <dbReference type="ARBA" id="ARBA00022840"/>
    </source>
</evidence>
<dbReference type="GO" id="GO:0004703">
    <property type="term" value="F:G protein-coupled receptor kinase activity"/>
    <property type="evidence" value="ECO:0007669"/>
    <property type="project" value="TreeGrafter"/>
</dbReference>
<dbReference type="GO" id="GO:0001664">
    <property type="term" value="F:G protein-coupled receptor binding"/>
    <property type="evidence" value="ECO:0007669"/>
    <property type="project" value="TreeGrafter"/>
</dbReference>
<evidence type="ECO:0000313" key="11">
    <source>
        <dbReference type="EMBL" id="ORY41797.1"/>
    </source>
</evidence>
<protein>
    <submittedName>
        <fullName evidence="11">Kinase-like protein</fullName>
    </submittedName>
</protein>
<dbReference type="EMBL" id="MCOG01000122">
    <property type="protein sequence ID" value="ORY41797.1"/>
    <property type="molecule type" value="Genomic_DNA"/>
</dbReference>
<comment type="similarity">
    <text evidence="7">Belongs to the protein kinase superfamily.</text>
</comment>
<feature type="compositionally biased region" description="Basic and acidic residues" evidence="8">
    <location>
        <begin position="332"/>
        <end position="344"/>
    </location>
</feature>
<dbReference type="PROSITE" id="PS00108">
    <property type="entry name" value="PROTEIN_KINASE_ST"/>
    <property type="match status" value="1"/>
</dbReference>
<proteinExistence type="inferred from homology"/>
<gene>
    <name evidence="11" type="ORF">LY90DRAFT_523757</name>
</gene>
<evidence type="ECO:0000313" key="12">
    <source>
        <dbReference type="Proteomes" id="UP000193920"/>
    </source>
</evidence>
<dbReference type="Pfam" id="PF00069">
    <property type="entry name" value="Pkinase"/>
    <property type="match status" value="1"/>
</dbReference>
<dbReference type="FunFam" id="1.10.510.10:FF:000469">
    <property type="entry name" value="Serine/threonine-protein kinase 32B"/>
    <property type="match status" value="1"/>
</dbReference>
<dbReference type="InterPro" id="IPR011009">
    <property type="entry name" value="Kinase-like_dom_sf"/>
</dbReference>
<dbReference type="GO" id="GO:0005524">
    <property type="term" value="F:ATP binding"/>
    <property type="evidence" value="ECO:0007669"/>
    <property type="project" value="UniProtKB-UniRule"/>
</dbReference>
<dbReference type="FunFam" id="3.30.200.20:FF:000354">
    <property type="entry name" value="AGC/YANK protein kinase"/>
    <property type="match status" value="1"/>
</dbReference>
<keyword evidence="2" id="KW-0808">Transferase</keyword>
<dbReference type="OrthoDB" id="354826at2759"/>
<feature type="compositionally biased region" description="Basic and acidic residues" evidence="8">
    <location>
        <begin position="416"/>
        <end position="443"/>
    </location>
</feature>
<dbReference type="STRING" id="1754190.A0A1Y2C4H9"/>
<keyword evidence="12" id="KW-1185">Reference proteome</keyword>
<dbReference type="SUPFAM" id="SSF56112">
    <property type="entry name" value="Protein kinase-like (PK-like)"/>
    <property type="match status" value="1"/>
</dbReference>
<evidence type="ECO:0000256" key="3">
    <source>
        <dbReference type="ARBA" id="ARBA00022741"/>
    </source>
</evidence>
<keyword evidence="1 7" id="KW-0723">Serine/threonine-protein kinase</keyword>
<evidence type="ECO:0000256" key="6">
    <source>
        <dbReference type="PROSITE-ProRule" id="PRU10141"/>
    </source>
</evidence>
<dbReference type="InterPro" id="IPR000719">
    <property type="entry name" value="Prot_kinase_dom"/>
</dbReference>
<dbReference type="SMART" id="SM00133">
    <property type="entry name" value="S_TK_X"/>
    <property type="match status" value="1"/>
</dbReference>
<evidence type="ECO:0000256" key="2">
    <source>
        <dbReference type="ARBA" id="ARBA00022679"/>
    </source>
</evidence>
<dbReference type="InterPro" id="IPR008271">
    <property type="entry name" value="Ser/Thr_kinase_AS"/>
</dbReference>
<evidence type="ECO:0000259" key="9">
    <source>
        <dbReference type="PROSITE" id="PS50011"/>
    </source>
</evidence>
<dbReference type="Gene3D" id="1.10.510.10">
    <property type="entry name" value="Transferase(Phosphotransferase) domain 1"/>
    <property type="match status" value="1"/>
</dbReference>
<dbReference type="PROSITE" id="PS50011">
    <property type="entry name" value="PROTEIN_KINASE_DOM"/>
    <property type="match status" value="1"/>
</dbReference>
<dbReference type="InterPro" id="IPR000961">
    <property type="entry name" value="AGC-kinase_C"/>
</dbReference>
<dbReference type="Proteomes" id="UP000193920">
    <property type="component" value="Unassembled WGS sequence"/>
</dbReference>
<comment type="caution">
    <text evidence="11">The sequence shown here is derived from an EMBL/GenBank/DDBJ whole genome shotgun (WGS) entry which is preliminary data.</text>
</comment>
<evidence type="ECO:0000256" key="4">
    <source>
        <dbReference type="ARBA" id="ARBA00022777"/>
    </source>
</evidence>
<organism evidence="11 12">
    <name type="scientific">Neocallimastix californiae</name>
    <dbReference type="NCBI Taxonomy" id="1754190"/>
    <lineage>
        <taxon>Eukaryota</taxon>
        <taxon>Fungi</taxon>
        <taxon>Fungi incertae sedis</taxon>
        <taxon>Chytridiomycota</taxon>
        <taxon>Chytridiomycota incertae sedis</taxon>
        <taxon>Neocallimastigomycetes</taxon>
        <taxon>Neocallimastigales</taxon>
        <taxon>Neocallimastigaceae</taxon>
        <taxon>Neocallimastix</taxon>
    </lineage>
</organism>
<dbReference type="CDD" id="cd05578">
    <property type="entry name" value="STKc_Yank1"/>
    <property type="match status" value="1"/>
</dbReference>
<dbReference type="PROSITE" id="PS00107">
    <property type="entry name" value="PROTEIN_KINASE_ATP"/>
    <property type="match status" value="1"/>
</dbReference>
<dbReference type="InterPro" id="IPR017441">
    <property type="entry name" value="Protein_kinase_ATP_BS"/>
</dbReference>
<evidence type="ECO:0000256" key="1">
    <source>
        <dbReference type="ARBA" id="ARBA00022527"/>
    </source>
</evidence>
<feature type="binding site" evidence="6">
    <location>
        <position position="51"/>
    </location>
    <ligand>
        <name>ATP</name>
        <dbReference type="ChEBI" id="CHEBI:30616"/>
    </ligand>
</feature>
<feature type="compositionally biased region" description="Low complexity" evidence="8">
    <location>
        <begin position="400"/>
        <end position="415"/>
    </location>
</feature>